<organism evidence="5 6">
    <name type="scientific">Paraburkholderia tropica</name>
    <dbReference type="NCBI Taxonomy" id="92647"/>
    <lineage>
        <taxon>Bacteria</taxon>
        <taxon>Pseudomonadati</taxon>
        <taxon>Pseudomonadota</taxon>
        <taxon>Betaproteobacteria</taxon>
        <taxon>Burkholderiales</taxon>
        <taxon>Burkholderiaceae</taxon>
        <taxon>Paraburkholderia</taxon>
    </lineage>
</organism>
<dbReference type="SUPFAM" id="SSF51215">
    <property type="entry name" value="Regulatory protein AraC"/>
    <property type="match status" value="1"/>
</dbReference>
<dbReference type="PROSITE" id="PS01124">
    <property type="entry name" value="HTH_ARAC_FAMILY_2"/>
    <property type="match status" value="1"/>
</dbReference>
<dbReference type="SMART" id="SM00342">
    <property type="entry name" value="HTH_ARAC"/>
    <property type="match status" value="1"/>
</dbReference>
<evidence type="ECO:0000256" key="3">
    <source>
        <dbReference type="ARBA" id="ARBA00023163"/>
    </source>
</evidence>
<dbReference type="Proteomes" id="UP000183529">
    <property type="component" value="Unassembled WGS sequence"/>
</dbReference>
<dbReference type="EMBL" id="FNZM01000003">
    <property type="protein sequence ID" value="SEJ16597.1"/>
    <property type="molecule type" value="Genomic_DNA"/>
</dbReference>
<dbReference type="GO" id="GO:0043565">
    <property type="term" value="F:sequence-specific DNA binding"/>
    <property type="evidence" value="ECO:0007669"/>
    <property type="project" value="InterPro"/>
</dbReference>
<feature type="domain" description="HTH araC/xylS-type" evidence="4">
    <location>
        <begin position="191"/>
        <end position="289"/>
    </location>
</feature>
<dbReference type="InterPro" id="IPR020449">
    <property type="entry name" value="Tscrpt_reg_AraC-type_HTH"/>
</dbReference>
<proteinExistence type="predicted"/>
<keyword evidence="3" id="KW-0804">Transcription</keyword>
<dbReference type="Gene3D" id="1.10.10.60">
    <property type="entry name" value="Homeodomain-like"/>
    <property type="match status" value="1"/>
</dbReference>
<dbReference type="AlphaFoldDB" id="A0AAQ1GCL9"/>
<dbReference type="RefSeq" id="WP_074981796.1">
    <property type="nucleotide sequence ID" value="NZ_CADFGN010000001.1"/>
</dbReference>
<name>A0AAQ1GCL9_9BURK</name>
<dbReference type="PANTHER" id="PTHR43280">
    <property type="entry name" value="ARAC-FAMILY TRANSCRIPTIONAL REGULATOR"/>
    <property type="match status" value="1"/>
</dbReference>
<dbReference type="SUPFAM" id="SSF46689">
    <property type="entry name" value="Homeodomain-like"/>
    <property type="match status" value="1"/>
</dbReference>
<sequence length="298" mass="32435">MRRIPNYDLYGESAQPPGYGAFNFEWIPERSRPNDWQIAAHRHDALLQLLYIRGGGGHVTIEGVRHAFDPPCLVVLPAQTVHAFAFSPQIDGLVITAAQRPLEALVEVTAPGIAAICARAAVIPVRGADPSVGMLAPLFALLEQEYRSGGRGHAAAGMALMAALFVHVARLSDLAAAPAGAGGNRRAELLRRFRELVAAHGREHRPVAFYAQRLGVAAAQLARVCREALAQSPTTVVNEHLIREAQRELAYSALSVKQIAHAMGFEDSAYFSRYFRKQTGLTPVAFRAAAHRQWTQEP</sequence>
<evidence type="ECO:0000256" key="2">
    <source>
        <dbReference type="ARBA" id="ARBA00023125"/>
    </source>
</evidence>
<dbReference type="GeneID" id="61306297"/>
<keyword evidence="2" id="KW-0238">DNA-binding</keyword>
<dbReference type="Pfam" id="PF12833">
    <property type="entry name" value="HTH_18"/>
    <property type="match status" value="1"/>
</dbReference>
<dbReference type="InterPro" id="IPR047264">
    <property type="entry name" value="Cupin_HpaA-like_N"/>
</dbReference>
<accession>A0AAQ1GCL9</accession>
<dbReference type="GO" id="GO:0003700">
    <property type="term" value="F:DNA-binding transcription factor activity"/>
    <property type="evidence" value="ECO:0007669"/>
    <property type="project" value="InterPro"/>
</dbReference>
<evidence type="ECO:0000313" key="5">
    <source>
        <dbReference type="EMBL" id="SEJ16597.1"/>
    </source>
</evidence>
<dbReference type="InterPro" id="IPR018060">
    <property type="entry name" value="HTH_AraC"/>
</dbReference>
<comment type="caution">
    <text evidence="5">The sequence shown here is derived from an EMBL/GenBank/DDBJ whole genome shotgun (WGS) entry which is preliminary data.</text>
</comment>
<dbReference type="InterPro" id="IPR014710">
    <property type="entry name" value="RmlC-like_jellyroll"/>
</dbReference>
<dbReference type="InterPro" id="IPR009057">
    <property type="entry name" value="Homeodomain-like_sf"/>
</dbReference>
<reference evidence="5 6" key="1">
    <citation type="submission" date="2016-10" db="EMBL/GenBank/DDBJ databases">
        <authorList>
            <person name="Varghese N."/>
            <person name="Submissions S."/>
        </authorList>
    </citation>
    <scope>NUCLEOTIDE SEQUENCE [LARGE SCALE GENOMIC DNA]</scope>
    <source>
        <strain evidence="5 6">LMG 22274</strain>
    </source>
</reference>
<evidence type="ECO:0000256" key="1">
    <source>
        <dbReference type="ARBA" id="ARBA00023015"/>
    </source>
</evidence>
<dbReference type="PANTHER" id="PTHR43280:SF32">
    <property type="entry name" value="TRANSCRIPTIONAL REGULATORY PROTEIN"/>
    <property type="match status" value="1"/>
</dbReference>
<dbReference type="Gene3D" id="2.60.120.10">
    <property type="entry name" value="Jelly Rolls"/>
    <property type="match status" value="1"/>
</dbReference>
<dbReference type="InterPro" id="IPR037923">
    <property type="entry name" value="HTH-like"/>
</dbReference>
<protein>
    <submittedName>
        <fullName evidence="5">AraC family transcriptional regulator, transcriptional activator of pobA</fullName>
    </submittedName>
</protein>
<dbReference type="PRINTS" id="PR00032">
    <property type="entry name" value="HTHARAC"/>
</dbReference>
<evidence type="ECO:0000259" key="4">
    <source>
        <dbReference type="PROSITE" id="PS01124"/>
    </source>
</evidence>
<gene>
    <name evidence="5" type="ORF">SAMN05216550_10316</name>
</gene>
<keyword evidence="1" id="KW-0805">Transcription regulation</keyword>
<dbReference type="CDD" id="cd06999">
    <property type="entry name" value="cupin_HpaA-like_N"/>
    <property type="match status" value="1"/>
</dbReference>
<evidence type="ECO:0000313" key="6">
    <source>
        <dbReference type="Proteomes" id="UP000183529"/>
    </source>
</evidence>